<keyword evidence="6" id="KW-1185">Reference proteome</keyword>
<dbReference type="Gene3D" id="3.30.390.50">
    <property type="entry name" value="CO dehydrogenase flavoprotein, C-terminal domain"/>
    <property type="match status" value="1"/>
</dbReference>
<dbReference type="InterPro" id="IPR016166">
    <property type="entry name" value="FAD-bd_PCMH"/>
</dbReference>
<dbReference type="SUPFAM" id="SSF55447">
    <property type="entry name" value="CO dehydrogenase flavoprotein C-terminal domain-like"/>
    <property type="match status" value="1"/>
</dbReference>
<dbReference type="Proteomes" id="UP000523821">
    <property type="component" value="Unassembled WGS sequence"/>
</dbReference>
<evidence type="ECO:0000313" key="6">
    <source>
        <dbReference type="Proteomes" id="UP000523821"/>
    </source>
</evidence>
<evidence type="ECO:0000259" key="4">
    <source>
        <dbReference type="PROSITE" id="PS51387"/>
    </source>
</evidence>
<proteinExistence type="predicted"/>
<evidence type="ECO:0000256" key="2">
    <source>
        <dbReference type="ARBA" id="ARBA00022827"/>
    </source>
</evidence>
<protein>
    <submittedName>
        <fullName evidence="5">Carbon-monoxide dehydrogenase medium subunit</fullName>
        <ecNumber evidence="5">1.2.7.4</ecNumber>
    </submittedName>
</protein>
<sequence length="267" mass="27430">MYETTYHRPSTLAEAASLFSGASEARFLAGGQTLLPTMKQRLAAPTDLIDLSRLAELKGIEVTADAVTIGAGTTHATVATSAEVARAIPALAKLAGLVGDPAVRHLGTLGGSLANNDPAADYPAAVLGLGATVHTTKRSIAAEEYFQGLFTTALEEGEIITRVSFPIPARADYQKFRHPASRYALTAVFAAQMKDGSIRVAVTGAGSDGVFRAEAIEAALAANPTPSALDGVSIDPAGMLADIHGSAAYRANLVTVMAKRAVGGWAG</sequence>
<dbReference type="SMART" id="SM01092">
    <property type="entry name" value="CO_deh_flav_C"/>
    <property type="match status" value="1"/>
</dbReference>
<keyword evidence="2" id="KW-0274">FAD</keyword>
<keyword evidence="1" id="KW-0285">Flavoprotein</keyword>
<dbReference type="PANTHER" id="PTHR42659:SF2">
    <property type="entry name" value="XANTHINE DEHYDROGENASE SUBUNIT C-RELATED"/>
    <property type="match status" value="1"/>
</dbReference>
<evidence type="ECO:0000256" key="1">
    <source>
        <dbReference type="ARBA" id="ARBA00022630"/>
    </source>
</evidence>
<keyword evidence="3 5" id="KW-0560">Oxidoreductase</keyword>
<dbReference type="InterPro" id="IPR016167">
    <property type="entry name" value="FAD-bd_PCMH_sub1"/>
</dbReference>
<dbReference type="InterPro" id="IPR036683">
    <property type="entry name" value="CO_DH_flav_C_dom_sf"/>
</dbReference>
<reference evidence="5 6" key="1">
    <citation type="submission" date="2020-08" db="EMBL/GenBank/DDBJ databases">
        <title>Genomic Encyclopedia of Type Strains, Phase IV (KMG-IV): sequencing the most valuable type-strain genomes for metagenomic binning, comparative biology and taxonomic classification.</title>
        <authorList>
            <person name="Goeker M."/>
        </authorList>
    </citation>
    <scope>NUCLEOTIDE SEQUENCE [LARGE SCALE GENOMIC DNA]</scope>
    <source>
        <strain evidence="5 6">DSM 16268</strain>
    </source>
</reference>
<organism evidence="5 6">
    <name type="scientific">Prosthecomicrobium pneumaticum</name>
    <dbReference type="NCBI Taxonomy" id="81895"/>
    <lineage>
        <taxon>Bacteria</taxon>
        <taxon>Pseudomonadati</taxon>
        <taxon>Pseudomonadota</taxon>
        <taxon>Alphaproteobacteria</taxon>
        <taxon>Hyphomicrobiales</taxon>
        <taxon>Kaistiaceae</taxon>
        <taxon>Prosthecomicrobium</taxon>
    </lineage>
</organism>
<dbReference type="Gene3D" id="3.30.43.10">
    <property type="entry name" value="Uridine Diphospho-n-acetylenolpyruvylglucosamine Reductase, domain 2"/>
    <property type="match status" value="1"/>
</dbReference>
<feature type="domain" description="FAD-binding PCMH-type" evidence="4">
    <location>
        <begin position="1"/>
        <end position="170"/>
    </location>
</feature>
<comment type="caution">
    <text evidence="5">The sequence shown here is derived from an EMBL/GenBank/DDBJ whole genome shotgun (WGS) entry which is preliminary data.</text>
</comment>
<gene>
    <name evidence="5" type="ORF">GGQ63_002267</name>
</gene>
<dbReference type="PROSITE" id="PS51387">
    <property type="entry name" value="FAD_PCMH"/>
    <property type="match status" value="1"/>
</dbReference>
<dbReference type="RefSeq" id="WP_183855787.1">
    <property type="nucleotide sequence ID" value="NZ_JACHOO010000004.1"/>
</dbReference>
<name>A0A7W9L252_9HYPH</name>
<dbReference type="InterPro" id="IPR016169">
    <property type="entry name" value="FAD-bd_PCMH_sub2"/>
</dbReference>
<dbReference type="AlphaFoldDB" id="A0A7W9L252"/>
<dbReference type="EC" id="1.2.7.4" evidence="5"/>
<dbReference type="GO" id="GO:0071949">
    <property type="term" value="F:FAD binding"/>
    <property type="evidence" value="ECO:0007669"/>
    <property type="project" value="InterPro"/>
</dbReference>
<dbReference type="PANTHER" id="PTHR42659">
    <property type="entry name" value="XANTHINE DEHYDROGENASE SUBUNIT C-RELATED"/>
    <property type="match status" value="1"/>
</dbReference>
<dbReference type="Pfam" id="PF00941">
    <property type="entry name" value="FAD_binding_5"/>
    <property type="match status" value="1"/>
</dbReference>
<dbReference type="InterPro" id="IPR005107">
    <property type="entry name" value="CO_DH_flav_C"/>
</dbReference>
<evidence type="ECO:0000256" key="3">
    <source>
        <dbReference type="ARBA" id="ARBA00023002"/>
    </source>
</evidence>
<dbReference type="InterPro" id="IPR051312">
    <property type="entry name" value="Diverse_Substr_Oxidored"/>
</dbReference>
<dbReference type="GO" id="GO:0043885">
    <property type="term" value="F:anaerobic carbon-monoxide dehydrogenase activity"/>
    <property type="evidence" value="ECO:0007669"/>
    <property type="project" value="UniProtKB-EC"/>
</dbReference>
<dbReference type="Gene3D" id="3.30.465.10">
    <property type="match status" value="1"/>
</dbReference>
<dbReference type="EMBL" id="JACHOO010000004">
    <property type="protein sequence ID" value="MBB5753201.1"/>
    <property type="molecule type" value="Genomic_DNA"/>
</dbReference>
<accession>A0A7W9L252</accession>
<dbReference type="SUPFAM" id="SSF56176">
    <property type="entry name" value="FAD-binding/transporter-associated domain-like"/>
    <property type="match status" value="1"/>
</dbReference>
<evidence type="ECO:0000313" key="5">
    <source>
        <dbReference type="EMBL" id="MBB5753201.1"/>
    </source>
</evidence>
<dbReference type="InterPro" id="IPR036318">
    <property type="entry name" value="FAD-bd_PCMH-like_sf"/>
</dbReference>
<dbReference type="InterPro" id="IPR002346">
    <property type="entry name" value="Mopterin_DH_FAD-bd"/>
</dbReference>